<dbReference type="PANTHER" id="PTHR45912:SF3">
    <property type="entry name" value="CILIA- AND FLAGELLA-ASSOCIATED PROTEIN 47"/>
    <property type="match status" value="1"/>
</dbReference>
<evidence type="ECO:0000313" key="2">
    <source>
        <dbReference type="EMBL" id="CAE0359865.1"/>
    </source>
</evidence>
<reference evidence="2" key="1">
    <citation type="submission" date="2021-01" db="EMBL/GenBank/DDBJ databases">
        <authorList>
            <person name="Corre E."/>
            <person name="Pelletier E."/>
            <person name="Niang G."/>
            <person name="Scheremetjew M."/>
            <person name="Finn R."/>
            <person name="Kale V."/>
            <person name="Holt S."/>
            <person name="Cochrane G."/>
            <person name="Meng A."/>
            <person name="Brown T."/>
            <person name="Cohen L."/>
        </authorList>
    </citation>
    <scope>NUCLEOTIDE SEQUENCE</scope>
    <source>
        <strain evidence="2">CCMP1510</strain>
    </source>
</reference>
<dbReference type="EMBL" id="HBIJ01000810">
    <property type="protein sequence ID" value="CAE0359865.1"/>
    <property type="molecule type" value="Transcribed_RNA"/>
</dbReference>
<name>A0A7S3NIJ0_9STRA</name>
<dbReference type="AlphaFoldDB" id="A0A7S3NIJ0"/>
<protein>
    <submittedName>
        <fullName evidence="2">Uncharacterized protein</fullName>
    </submittedName>
</protein>
<dbReference type="PANTHER" id="PTHR45912">
    <property type="entry name" value="CILIA- AND FLAGELLA-ASSOCIATED PROTEIN 47"/>
    <property type="match status" value="1"/>
</dbReference>
<keyword evidence="1" id="KW-0732">Signal</keyword>
<feature type="chain" id="PRO_5030867346" evidence="1">
    <location>
        <begin position="17"/>
        <end position="330"/>
    </location>
</feature>
<dbReference type="GO" id="GO:0060271">
    <property type="term" value="P:cilium assembly"/>
    <property type="evidence" value="ECO:0007669"/>
    <property type="project" value="TreeGrafter"/>
</dbReference>
<proteinExistence type="predicted"/>
<dbReference type="GO" id="GO:0005929">
    <property type="term" value="C:cilium"/>
    <property type="evidence" value="ECO:0007669"/>
    <property type="project" value="TreeGrafter"/>
</dbReference>
<accession>A0A7S3NIJ0</accession>
<feature type="signal peptide" evidence="1">
    <location>
        <begin position="1"/>
        <end position="16"/>
    </location>
</feature>
<sequence length="330" mass="36116">MVRVVLLLIITPKFLSFQYASVGERKLARTRMKMSDGPVSYLSNIEAAGAEKKAWKEAEDPRARVQETEELNGAPENYDGFIDSDGFDGGDGQVGVVGDGTNAMETFDTSQSVKSNLRSNAIGGTESKQTQKVAWGYSTGYADDLAKKGMVDIDEYGEDRLKARRQQLENWQNQNEIRAQKQAQMNELAQLQGKSLSSGGAQSYFDVIAGPEKKAAPAPSTTGTIYLEPKATSDGHIEIHAPFNGRGGTTIQINNEYSTYSDFRAGFAPGSHPAFTVEPAVGTLNRRGGQPQEFIFKFKPETVGQTEYRAVFVVETEDHKWTYTVGGILT</sequence>
<gene>
    <name evidence="2" type="ORF">ALAG00032_LOCUS594</name>
</gene>
<evidence type="ECO:0000256" key="1">
    <source>
        <dbReference type="SAM" id="SignalP"/>
    </source>
</evidence>
<organism evidence="2">
    <name type="scientific">Aureoumbra lagunensis</name>
    <dbReference type="NCBI Taxonomy" id="44058"/>
    <lineage>
        <taxon>Eukaryota</taxon>
        <taxon>Sar</taxon>
        <taxon>Stramenopiles</taxon>
        <taxon>Ochrophyta</taxon>
        <taxon>Pelagophyceae</taxon>
        <taxon>Pelagomonadales</taxon>
        <taxon>Aureoumbra</taxon>
    </lineage>
</organism>